<proteinExistence type="predicted"/>
<dbReference type="RefSeq" id="XP_038054993.1">
    <property type="nucleotide sequence ID" value="XM_038199065.1"/>
</dbReference>
<feature type="compositionally biased region" description="Polar residues" evidence="1">
    <location>
        <begin position="76"/>
        <end position="98"/>
    </location>
</feature>
<feature type="compositionally biased region" description="Low complexity" evidence="1">
    <location>
        <begin position="58"/>
        <end position="68"/>
    </location>
</feature>
<evidence type="ECO:0000256" key="1">
    <source>
        <dbReference type="SAM" id="MobiDB-lite"/>
    </source>
</evidence>
<keyword evidence="3" id="KW-1185">Reference proteome</keyword>
<accession>A0A913ZTA8</accession>
<evidence type="ECO:0000313" key="3">
    <source>
        <dbReference type="Proteomes" id="UP000887568"/>
    </source>
</evidence>
<evidence type="ECO:0000313" key="2">
    <source>
        <dbReference type="EnsemblMetazoa" id="XP_038054993.1"/>
    </source>
</evidence>
<dbReference type="Proteomes" id="UP000887568">
    <property type="component" value="Unplaced"/>
</dbReference>
<dbReference type="AlphaFoldDB" id="A0A913ZTA8"/>
<sequence>MAESRDSAADESPSSPSSPSPRPLFRRMLAMVTPRSSHHHLGVSMDGTGDLSPDMRPRAASSPASAWSGHVPRIQVTRSGENSPTEGKSPRSSPLSSPDTERSKAWSIGTKPKKYKYLQCRLKSSREKAGRY</sequence>
<dbReference type="GeneID" id="119727204"/>
<dbReference type="EnsemblMetazoa" id="XM_038199065.1">
    <property type="protein sequence ID" value="XP_038054993.1"/>
    <property type="gene ID" value="LOC119727204"/>
</dbReference>
<protein>
    <submittedName>
        <fullName evidence="2">Uncharacterized protein</fullName>
    </submittedName>
</protein>
<feature type="region of interest" description="Disordered" evidence="1">
    <location>
        <begin position="1"/>
        <end position="110"/>
    </location>
</feature>
<dbReference type="OMA" id="MAEHNDK"/>
<name>A0A913ZTA8_PATMI</name>
<reference evidence="2" key="1">
    <citation type="submission" date="2022-11" db="UniProtKB">
        <authorList>
            <consortium name="EnsemblMetazoa"/>
        </authorList>
    </citation>
    <scope>IDENTIFICATION</scope>
</reference>
<organism evidence="2 3">
    <name type="scientific">Patiria miniata</name>
    <name type="common">Bat star</name>
    <name type="synonym">Asterina miniata</name>
    <dbReference type="NCBI Taxonomy" id="46514"/>
    <lineage>
        <taxon>Eukaryota</taxon>
        <taxon>Metazoa</taxon>
        <taxon>Echinodermata</taxon>
        <taxon>Eleutherozoa</taxon>
        <taxon>Asterozoa</taxon>
        <taxon>Asteroidea</taxon>
        <taxon>Valvatacea</taxon>
        <taxon>Valvatida</taxon>
        <taxon>Asterinidae</taxon>
        <taxon>Patiria</taxon>
    </lineage>
</organism>